<keyword evidence="1" id="KW-0175">Coiled coil</keyword>
<proteinExistence type="predicted"/>
<feature type="compositionally biased region" description="Basic and acidic residues" evidence="2">
    <location>
        <begin position="283"/>
        <end position="299"/>
    </location>
</feature>
<feature type="compositionally biased region" description="Basic and acidic residues" evidence="2">
    <location>
        <begin position="3213"/>
        <end position="3222"/>
    </location>
</feature>
<feature type="region of interest" description="Disordered" evidence="2">
    <location>
        <begin position="529"/>
        <end position="620"/>
    </location>
</feature>
<feature type="region of interest" description="Disordered" evidence="2">
    <location>
        <begin position="2696"/>
        <end position="2720"/>
    </location>
</feature>
<feature type="compositionally biased region" description="Polar residues" evidence="2">
    <location>
        <begin position="1723"/>
        <end position="1732"/>
    </location>
</feature>
<feature type="compositionally biased region" description="Basic and acidic residues" evidence="2">
    <location>
        <begin position="425"/>
        <end position="434"/>
    </location>
</feature>
<feature type="compositionally biased region" description="Basic residues" evidence="2">
    <location>
        <begin position="2629"/>
        <end position="2647"/>
    </location>
</feature>
<feature type="compositionally biased region" description="Polar residues" evidence="2">
    <location>
        <begin position="350"/>
        <end position="359"/>
    </location>
</feature>
<feature type="compositionally biased region" description="Polar residues" evidence="2">
    <location>
        <begin position="455"/>
        <end position="464"/>
    </location>
</feature>
<feature type="region of interest" description="Disordered" evidence="2">
    <location>
        <begin position="1782"/>
        <end position="1831"/>
    </location>
</feature>
<feature type="compositionally biased region" description="Basic and acidic residues" evidence="2">
    <location>
        <begin position="2655"/>
        <end position="2667"/>
    </location>
</feature>
<feature type="region of interest" description="Disordered" evidence="2">
    <location>
        <begin position="401"/>
        <end position="502"/>
    </location>
</feature>
<feature type="compositionally biased region" description="Acidic residues" evidence="2">
    <location>
        <begin position="1535"/>
        <end position="1545"/>
    </location>
</feature>
<evidence type="ECO:0000256" key="3">
    <source>
        <dbReference type="SAM" id="SignalP"/>
    </source>
</evidence>
<evidence type="ECO:0000313" key="4">
    <source>
        <dbReference type="EnsemblMetazoa" id="CLYHEMP008521.2"/>
    </source>
</evidence>
<name>A0A7M5V9P7_9CNID</name>
<feature type="compositionally biased region" description="Polar residues" evidence="2">
    <location>
        <begin position="534"/>
        <end position="548"/>
    </location>
</feature>
<feature type="compositionally biased region" description="Acidic residues" evidence="2">
    <location>
        <begin position="2890"/>
        <end position="2899"/>
    </location>
</feature>
<accession>A0A7M5V9P7</accession>
<organism evidence="4 5">
    <name type="scientific">Clytia hemisphaerica</name>
    <dbReference type="NCBI Taxonomy" id="252671"/>
    <lineage>
        <taxon>Eukaryota</taxon>
        <taxon>Metazoa</taxon>
        <taxon>Cnidaria</taxon>
        <taxon>Hydrozoa</taxon>
        <taxon>Hydroidolina</taxon>
        <taxon>Leptothecata</taxon>
        <taxon>Obeliida</taxon>
        <taxon>Clytiidae</taxon>
        <taxon>Clytia</taxon>
    </lineage>
</organism>
<feature type="region of interest" description="Disordered" evidence="2">
    <location>
        <begin position="2261"/>
        <end position="2281"/>
    </location>
</feature>
<dbReference type="OrthoDB" id="10692670at2759"/>
<feature type="compositionally biased region" description="Basic and acidic residues" evidence="2">
    <location>
        <begin position="2951"/>
        <end position="3002"/>
    </location>
</feature>
<feature type="compositionally biased region" description="Acidic residues" evidence="2">
    <location>
        <begin position="2549"/>
        <end position="2561"/>
    </location>
</feature>
<feature type="region of interest" description="Disordered" evidence="2">
    <location>
        <begin position="344"/>
        <end position="384"/>
    </location>
</feature>
<feature type="compositionally biased region" description="Basic residues" evidence="2">
    <location>
        <begin position="2401"/>
        <end position="2415"/>
    </location>
</feature>
<feature type="compositionally biased region" description="Acidic residues" evidence="2">
    <location>
        <begin position="2442"/>
        <end position="2454"/>
    </location>
</feature>
<feature type="compositionally biased region" description="Basic residues" evidence="2">
    <location>
        <begin position="3028"/>
        <end position="3039"/>
    </location>
</feature>
<feature type="region of interest" description="Disordered" evidence="2">
    <location>
        <begin position="1701"/>
        <end position="1741"/>
    </location>
</feature>
<feature type="compositionally biased region" description="Polar residues" evidence="2">
    <location>
        <begin position="2485"/>
        <end position="2497"/>
    </location>
</feature>
<feature type="compositionally biased region" description="Basic residues" evidence="2">
    <location>
        <begin position="3223"/>
        <end position="3235"/>
    </location>
</feature>
<feature type="region of interest" description="Disordered" evidence="2">
    <location>
        <begin position="1504"/>
        <end position="1583"/>
    </location>
</feature>
<feature type="compositionally biased region" description="Basic and acidic residues" evidence="2">
    <location>
        <begin position="1707"/>
        <end position="1718"/>
    </location>
</feature>
<feature type="region of interest" description="Disordered" evidence="2">
    <location>
        <begin position="1044"/>
        <end position="1142"/>
    </location>
</feature>
<feature type="region of interest" description="Disordered" evidence="2">
    <location>
        <begin position="2943"/>
        <end position="3003"/>
    </location>
</feature>
<feature type="compositionally biased region" description="Basic residues" evidence="2">
    <location>
        <begin position="1128"/>
        <end position="1142"/>
    </location>
</feature>
<dbReference type="GeneID" id="136804938"/>
<feature type="region of interest" description="Disordered" evidence="2">
    <location>
        <begin position="277"/>
        <end position="299"/>
    </location>
</feature>
<feature type="region of interest" description="Disordered" evidence="2">
    <location>
        <begin position="1647"/>
        <end position="1677"/>
    </location>
</feature>
<feature type="region of interest" description="Disordered" evidence="2">
    <location>
        <begin position="2293"/>
        <end position="2349"/>
    </location>
</feature>
<feature type="compositionally biased region" description="Basic and acidic residues" evidence="2">
    <location>
        <begin position="988"/>
        <end position="1000"/>
    </location>
</feature>
<feature type="compositionally biased region" description="Basic and acidic residues" evidence="2">
    <location>
        <begin position="2523"/>
        <end position="2543"/>
    </location>
</feature>
<feature type="compositionally biased region" description="Basic and acidic residues" evidence="2">
    <location>
        <begin position="1650"/>
        <end position="1677"/>
    </location>
</feature>
<protein>
    <submittedName>
        <fullName evidence="4">Uncharacterized protein</fullName>
    </submittedName>
</protein>
<feature type="coiled-coil region" evidence="1">
    <location>
        <begin position="894"/>
        <end position="921"/>
    </location>
</feature>
<feature type="compositionally biased region" description="Basic residues" evidence="2">
    <location>
        <begin position="1079"/>
        <end position="1103"/>
    </location>
</feature>
<evidence type="ECO:0000256" key="1">
    <source>
        <dbReference type="SAM" id="Coils"/>
    </source>
</evidence>
<evidence type="ECO:0000256" key="2">
    <source>
        <dbReference type="SAM" id="MobiDB-lite"/>
    </source>
</evidence>
<feature type="compositionally biased region" description="Basic and acidic residues" evidence="2">
    <location>
        <begin position="565"/>
        <end position="574"/>
    </location>
</feature>
<keyword evidence="5" id="KW-1185">Reference proteome</keyword>
<feature type="compositionally biased region" description="Basic residues" evidence="2">
    <location>
        <begin position="2178"/>
        <end position="2217"/>
    </location>
</feature>
<feature type="region of interest" description="Disordered" evidence="2">
    <location>
        <begin position="1199"/>
        <end position="1281"/>
    </location>
</feature>
<feature type="compositionally biased region" description="Polar residues" evidence="2">
    <location>
        <begin position="1104"/>
        <end position="1120"/>
    </location>
</feature>
<feature type="signal peptide" evidence="3">
    <location>
        <begin position="1"/>
        <end position="19"/>
    </location>
</feature>
<feature type="region of interest" description="Disordered" evidence="2">
    <location>
        <begin position="927"/>
        <end position="947"/>
    </location>
</feature>
<feature type="compositionally biased region" description="Basic and acidic residues" evidence="2">
    <location>
        <begin position="1199"/>
        <end position="1216"/>
    </location>
</feature>
<feature type="region of interest" description="Disordered" evidence="2">
    <location>
        <begin position="978"/>
        <end position="1007"/>
    </location>
</feature>
<feature type="compositionally biased region" description="Basic and acidic residues" evidence="2">
    <location>
        <begin position="1227"/>
        <end position="1281"/>
    </location>
</feature>
<feature type="compositionally biased region" description="Basic residues" evidence="2">
    <location>
        <begin position="1053"/>
        <end position="1063"/>
    </location>
</feature>
<feature type="region of interest" description="Disordered" evidence="2">
    <location>
        <begin position="2879"/>
        <end position="2899"/>
    </location>
</feature>
<feature type="region of interest" description="Disordered" evidence="2">
    <location>
        <begin position="2178"/>
        <end position="2243"/>
    </location>
</feature>
<feature type="chain" id="PRO_5029731468" evidence="3">
    <location>
        <begin position="20"/>
        <end position="3396"/>
    </location>
</feature>
<feature type="region of interest" description="Disordered" evidence="2">
    <location>
        <begin position="3371"/>
        <end position="3396"/>
    </location>
</feature>
<feature type="compositionally biased region" description="Basic and acidic residues" evidence="2">
    <location>
        <begin position="1546"/>
        <end position="1575"/>
    </location>
</feature>
<keyword evidence="3" id="KW-0732">Signal</keyword>
<feature type="compositionally biased region" description="Basic and acidic residues" evidence="2">
    <location>
        <begin position="2879"/>
        <end position="2889"/>
    </location>
</feature>
<feature type="compositionally biased region" description="Acidic residues" evidence="2">
    <location>
        <begin position="1217"/>
        <end position="1226"/>
    </location>
</feature>
<feature type="region of interest" description="Disordered" evidence="2">
    <location>
        <begin position="2362"/>
        <end position="2473"/>
    </location>
</feature>
<feature type="compositionally biased region" description="Polar residues" evidence="2">
    <location>
        <begin position="2332"/>
        <end position="2343"/>
    </location>
</feature>
<feature type="compositionally biased region" description="Polar residues" evidence="2">
    <location>
        <begin position="2293"/>
        <end position="2304"/>
    </location>
</feature>
<feature type="compositionally biased region" description="Basic residues" evidence="2">
    <location>
        <begin position="2508"/>
        <end position="2522"/>
    </location>
</feature>
<evidence type="ECO:0000313" key="5">
    <source>
        <dbReference type="Proteomes" id="UP000594262"/>
    </source>
</evidence>
<feature type="region of interest" description="Disordered" evidence="2">
    <location>
        <begin position="3028"/>
        <end position="3047"/>
    </location>
</feature>
<dbReference type="EnsemblMetazoa" id="CLYHEMT008521.2">
    <property type="protein sequence ID" value="CLYHEMP008521.2"/>
    <property type="gene ID" value="CLYHEMG008521"/>
</dbReference>
<feature type="compositionally biased region" description="Basic and acidic residues" evidence="2">
    <location>
        <begin position="478"/>
        <end position="498"/>
    </location>
</feature>
<feature type="compositionally biased region" description="Basic residues" evidence="2">
    <location>
        <begin position="2316"/>
        <end position="2325"/>
    </location>
</feature>
<feature type="compositionally biased region" description="Acidic residues" evidence="2">
    <location>
        <begin position="3185"/>
        <end position="3201"/>
    </location>
</feature>
<feature type="compositionally biased region" description="Basic residues" evidence="2">
    <location>
        <begin position="1504"/>
        <end position="1515"/>
    </location>
</feature>
<dbReference type="Proteomes" id="UP000594262">
    <property type="component" value="Unplaced"/>
</dbReference>
<dbReference type="RefSeq" id="XP_066917570.1">
    <property type="nucleotide sequence ID" value="XM_067061469.1"/>
</dbReference>
<feature type="compositionally biased region" description="Basic and acidic residues" evidence="2">
    <location>
        <begin position="1789"/>
        <end position="1808"/>
    </location>
</feature>
<feature type="region of interest" description="Disordered" evidence="2">
    <location>
        <begin position="2485"/>
        <end position="2670"/>
    </location>
</feature>
<feature type="region of interest" description="Disordered" evidence="2">
    <location>
        <begin position="3178"/>
        <end position="3235"/>
    </location>
</feature>
<sequence length="3396" mass="387854">MNWLSNVYIFGIICATFNGFSVEAGQAKPANVPEKPAYAKEVDDLGLKIEEKGKEIDRLGAQIDQGSDDIEKSIDAHMNDVDSPVARQRIEDRGKDIDALSDYMDRVVDQKDAEMDEQVTGTKHSVMENGTDVVLHVRETPMDRMMRMMDENSKRVQSIGDSIEKDTDKRNTIPKVHERLLNSKTNLRRDSIQLDPNDADSRIAVPVTQTKLNKLLMFYYIKKRYPKLVNHLIDTESVGKLPSAGVTVNLNKSINALEVLSDKERFKNVTNIAEGEDLTGSARQKDHKEPDPNVSKISEKQFDTVKSIASGTLKDNEIDSIMSRLVDTEVNGADKQSHFESLNIDLGEEGSSNNGMEKTSLSKKLGQETSSGKESAPVKSDLDVDKISSKDTTAAVQNTDVIEDIAKSPSQEAKDVSTKGNVRVDGNKDEDKTSSSKSEVNISQSKLSLDKEQSGENSKVTDGPTSKEENILSSAKGLLKDVEDLESSLKNEEPHSQKFIENTNEGCEGVSCMTKELVTLFDENYSKRQKSQAEENNIVSKFSNNAGSHSEETMLPRPIPGAEESMGKKDKESVTGRNAPVAAITKSKQTDSKGPPQSAGDSISKFHDQSQSKSSPEEELDLFPGFKVNRYIPEEVTGQTRKGGDPYTSIGHDSIRHEHDHSSVVANKYYDKSIDSELDSFHGGNIGEWMSSHWGHGEVGHPGQHEHGQSGMHDHRYIGTHSGEDAGEHLHYGRHHGTDHHGNHGYGGYGGYGSHGYGGYGSHHGSHGNGHGHGYGNYGSGYYGGSGGHYGHDGGYLGHTGHHMEGVGHMDMHREFSHEGGGHGQDHHMQMVGGYAGGIDGASYGHHHMDDVVLKKGDKISEEHDYMIHSMPDLHAVHFGDNIMNAIPHNFQKIAQVEKEHKLHEKEAKEHEKMLKEALEGKQKAMHKEKEKGHHVEHVEEEPHGHLTDGGGFHHQAGHLYGMHGYSFNMHNDASHLEDETYGSSQEQEQHHHEDHDHFHHPGFHGSTEFIGDEVDFERGRYRESALGSKVMDHQYMARMPHQDEHMGGESMHHHHETSRGNHHVTNQNEHMSSEHEGGHHHHRHHHHMGHHMGHMSHHHGHHNQQSAMFKGQENQSEQGESGLHDNHHQHHYHHHHKIHRGHNYNQCPGCDQDLIHQHHGSKKCCNTSIPYNTPSEEGCSPCNGTTTLTGAKREAEGYVEKEGGDVDEHDDHDIDTGDEGDDEMYHDDHQHHQGEGGHHETEPQFGEEHHKPEEHHPGELHNGEGQEGKDFHGGDGDEEKDIKDEFHKEIAKEQGHHHFIHHEQNEHLHHHEFPIVHIDHEEGVHQDPGETVHNEHEMIQNQGTHSHVHEHPHQEVDSDDRIVPPEVVHEGPISPLPVFQGEEFHGPGIRDTPDVHFEDEMDTSRYRHGRSVEEVKQNSMTTKKTVESPGQTRQIFLMSSEPYVAKRQDPYGSIGHYPEMHMDIHKLHHHEIHSDHEGHFGCNGYGGGYGWCPDGIGFGGHGHHHNHHHHHHRDHHDYGDEDYDDDYGHHDYHDEDEGSGDIEEEYHHSPHHFHDGERRGKVEGRDATDDEHSKKNGTSTIRRVYHGIHNDTKVVHIHREMPKQDGSDDYMEHDQFIEPPSTELQSFNGHILMSIPHFEEQIATEPEANDLHNKTSKEDKDRHGEASEYYARDNRPENEQLAEHLDVQDQGDNRVVHITPHFQKKSQVEPQKDDVDSPKGTIDSQPLQTFNPFCRDENGKMKLDIDGKKRQVISHDNHPQPCSSQDGETAQDATVSKLLNDDDILPEELQHEKEENARREEEWKNEEGAPYIPQSVNESDDVPSPPQGENVEAEMSDVLTPQEKDNLALNNDIEHIHEEEIALTDRMMRPNIQRSPEVSPIKTRQHRQVVLPASYSHHAALEGMIRHRPRVHHLPRPLFGATAIHTPQPHHPDNNVHLHPALPYPHQQLYDAPCAKDQCTHPKVISPVHPAHEGLPIALRPHVNHLPRPLFGATAIHTPQPHHPDNNVHLHPALPYPNQQLYDHPCVKDQCAHPLQVISPVHPAHEGLPIALRPHIHHLPRPLFDATAIHTPQPHHPDNNIHLHPALPYPHQQLYDHPCVKDQCGHPLKVITRAKSAQQHSLKNNVGKIVQKNGLINRGQPTSLNAGTSKMGVTISTRKEDNPASTMMNFSKKAKITNRMRRKNRHKMKRKKNTRKKGKKKAVKIRKESKQRKNKLHQVITGGKRQHTKPLVNTNQKAREDRLFNNLMNDEDILPNIEEENERNAQPPPLNERQPDEGDQEVPYDLSIIQNNAQGRNRQTQNVPIAKKTNLHIAKSIKRSKKITKKEATGKRQQTKPLVNTNQKEREDRLFNNLMNDEDILPNSEEENERNAQPPPLNERQPDEAQNVPIAKKATLQRSKGNKRSKKFARKKAAGKREQTKALVNTNQKEREDRLLNNLMNDEDILPNSEEENERNTQPPPLNERQPDEGDQEVPYDFSIIQNEAQGRNEQTQSVTIAKKATLQRSKANKRSKKFARRKATGKREHTKALVNTKQKEREDRLLNNLMNDEDILPNSEEENERNAQPPPLNERQPDEGDQEVPYDLSIIQNEARGRTDDQSRPSAKRTSTNKKNVVTSKSKNKETNPNKIKRKSKLHHVIAGKRHQTTKTQKSSKQAEKSEKDKEDNVFGSLINDQDIMPMTYNEANAHTGEEKYAADADAPPPSNEVEHEAVEGGEGGEGVTFDMPSHDHRHDVVEQDHFHHLNERLPQVGLNQQFGNFHDFHDAIGFYDDRNTNIHPSIPFPMEQLAPDSPIVQTPCTKKDCLPTVKTANKLELSLDNSTVPLNKTLNVSQKNQTSKAKEKNVTKSVFQEPKYGWKKDAIDLVQLVMKKDQEVWEKDHHHRYEHEPSEPYEGENGSEDFAEHDSHILIPDINVDRFNQHVHPAIPHIQQQLEEDYHHYHWPHHHHHYHNNHDHHGDGKEGDKKKEHKEHKEPHEEHMEHHHHDLQHPEPQHPQDHDEHRMVHVHPPSPWFIKPKDQAIGELIKRHHHGHGHGHHNRHHCDCDEEDDEEDEDECCEQRDHYYGFEGEDGSNDFSNHHIHIHEPDPNLHRFNQHIHPAIPHLYEQLEHDPYQPHYHISHRHHWAFQPDHYNKKDGNAGGEGQGHEYMGHLKEHQHSQDHDEDRLVYINPHLHHYEVDGYRHHHDDDDDDDEEDDDEDDEGDGRDKKKNGIQRQKPDTRDLKTFNHHRQKRHVHHHGFRHHYCHSYDGCHHGDGDDDDEGDEEDGYRRTTGRDVSHLSYETEQYGRDMQHDIAEETHHVEDVGDAIENTINAGIARVKHLGHDIEAPDYDRRGHFYPNVHEEDIVEEVEERFPHVSQRDLINAVIEDHYHRRQDHRPLGRPVHIHRHEDEDDDDDDD</sequence>
<reference evidence="4" key="1">
    <citation type="submission" date="2021-01" db="UniProtKB">
        <authorList>
            <consortium name="EnsemblMetazoa"/>
        </authorList>
    </citation>
    <scope>IDENTIFICATION</scope>
</reference>